<sequence>MISFSKQDEVIVEQALRLASINSTDYHEIEQYQRVLKKFAQQTDSLIAEEDGFRFDYDD</sequence>
<keyword evidence="2" id="KW-1185">Reference proteome</keyword>
<reference evidence="1 2" key="1">
    <citation type="submission" date="2023-06" db="EMBL/GenBank/DDBJ databases">
        <title>Five Gram-positive bacteria isolated from mangrove sediments in Shenzhen, Guangdong, China.</title>
        <authorList>
            <person name="Yu S."/>
            <person name="Zheng W."/>
            <person name="Huang Y."/>
        </authorList>
    </citation>
    <scope>NUCLEOTIDE SEQUENCE [LARGE SCALE GENOMIC DNA]</scope>
    <source>
        <strain evidence="1 2">SaN35-3</strain>
    </source>
</reference>
<gene>
    <name evidence="1" type="ORF">LC087_05300</name>
</gene>
<dbReference type="RefSeq" id="WP_226538374.1">
    <property type="nucleotide sequence ID" value="NZ_CP129013.1"/>
</dbReference>
<accession>A0ABY9JYH9</accession>
<dbReference type="EMBL" id="CP129013">
    <property type="protein sequence ID" value="WLR43573.1"/>
    <property type="molecule type" value="Genomic_DNA"/>
</dbReference>
<dbReference type="Proteomes" id="UP001197974">
    <property type="component" value="Chromosome"/>
</dbReference>
<organism evidence="1 2">
    <name type="scientific">Bacillus carboniphilus</name>
    <dbReference type="NCBI Taxonomy" id="86663"/>
    <lineage>
        <taxon>Bacteria</taxon>
        <taxon>Bacillati</taxon>
        <taxon>Bacillota</taxon>
        <taxon>Bacilli</taxon>
        <taxon>Bacillales</taxon>
        <taxon>Bacillaceae</taxon>
        <taxon>Bacillus</taxon>
    </lineage>
</organism>
<evidence type="ECO:0000313" key="1">
    <source>
        <dbReference type="EMBL" id="WLR43573.1"/>
    </source>
</evidence>
<proteinExistence type="predicted"/>
<name>A0ABY9JYH9_9BACI</name>
<protein>
    <submittedName>
        <fullName evidence="1">Uncharacterized protein</fullName>
    </submittedName>
</protein>
<evidence type="ECO:0000313" key="2">
    <source>
        <dbReference type="Proteomes" id="UP001197974"/>
    </source>
</evidence>